<dbReference type="EMBL" id="NCTK01000001">
    <property type="protein sequence ID" value="OYQ14462.1"/>
    <property type="molecule type" value="Genomic_DNA"/>
</dbReference>
<proteinExistence type="predicted"/>
<dbReference type="Pfam" id="PF12762">
    <property type="entry name" value="DDE_Tnp_IS1595"/>
    <property type="match status" value="1"/>
</dbReference>
<gene>
    <name evidence="2" type="ORF">B7R77_00440</name>
    <name evidence="5" type="ORF">B7R77_01790</name>
    <name evidence="3" type="ORF">B7R77_15165</name>
    <name evidence="4" type="ORF">B7R77_16790</name>
</gene>
<organism evidence="3 6">
    <name type="scientific">Ralstonia solanacearum K60</name>
    <dbReference type="NCBI Taxonomy" id="1091042"/>
    <lineage>
        <taxon>Bacteria</taxon>
        <taxon>Pseudomonadati</taxon>
        <taxon>Pseudomonadota</taxon>
        <taxon>Betaproteobacteria</taxon>
        <taxon>Burkholderiales</taxon>
        <taxon>Burkholderiaceae</taxon>
        <taxon>Ralstonia</taxon>
        <taxon>Ralstonia solanacearum species complex</taxon>
    </lineage>
</organism>
<dbReference type="SMART" id="SM01126">
    <property type="entry name" value="DDE_Tnp_IS1595"/>
    <property type="match status" value="1"/>
</dbReference>
<dbReference type="AlphaFoldDB" id="A0AAP7ZQ72"/>
<feature type="domain" description="ISXO2-like transposase" evidence="1">
    <location>
        <begin position="142"/>
        <end position="297"/>
    </location>
</feature>
<evidence type="ECO:0000313" key="2">
    <source>
        <dbReference type="EMBL" id="OYQ11882.1"/>
    </source>
</evidence>
<dbReference type="InterPro" id="IPR024445">
    <property type="entry name" value="Tnp_ISXO2-like"/>
</dbReference>
<dbReference type="NCBIfam" id="NF033547">
    <property type="entry name" value="transpos_IS1595"/>
    <property type="match status" value="1"/>
</dbReference>
<name>A0AAP7ZQ72_RALSL</name>
<comment type="caution">
    <text evidence="3">The sequence shown here is derived from an EMBL/GenBank/DDBJ whole genome shotgun (WGS) entry which is preliminary data.</text>
</comment>
<dbReference type="Proteomes" id="UP000216164">
    <property type="component" value="Unassembled WGS sequence"/>
</dbReference>
<protein>
    <submittedName>
        <fullName evidence="3">IS1595 family transposase</fullName>
    </submittedName>
</protein>
<dbReference type="PANTHER" id="PTHR33293">
    <property type="entry name" value="INSERTION ELEMENT IS1 1 PROTEIN INSB-RELATED"/>
    <property type="match status" value="1"/>
</dbReference>
<dbReference type="PANTHER" id="PTHR33293:SF1">
    <property type="entry name" value="INSERTION ELEMENT IS1 1 PROTEIN INSB-RELATED"/>
    <property type="match status" value="1"/>
</dbReference>
<reference evidence="3 6" key="1">
    <citation type="submission" date="2017-04" db="EMBL/GenBank/DDBJ databases">
        <title>Genome Announcement: Closed genomes of Ralstonia solanacearum strains K60, UW551, and UW700.</title>
        <authorList>
            <person name="Hayes M."/>
            <person name="Macintyre A.M."/>
            <person name="Allen C."/>
        </authorList>
    </citation>
    <scope>NUCLEOTIDE SEQUENCE [LARGE SCALE GENOMIC DNA]</scope>
    <source>
        <strain evidence="3 6">UW25</strain>
    </source>
</reference>
<evidence type="ECO:0000313" key="6">
    <source>
        <dbReference type="Proteomes" id="UP000216164"/>
    </source>
</evidence>
<evidence type="ECO:0000259" key="1">
    <source>
        <dbReference type="SMART" id="SM01126"/>
    </source>
</evidence>
<dbReference type="EMBL" id="NCTK01000001">
    <property type="protein sequence ID" value="OYQ11882.1"/>
    <property type="molecule type" value="Genomic_DNA"/>
</dbReference>
<evidence type="ECO:0000313" key="3">
    <source>
        <dbReference type="EMBL" id="OYQ14462.1"/>
    </source>
</evidence>
<evidence type="ECO:0000313" key="4">
    <source>
        <dbReference type="EMBL" id="OYQ14738.1"/>
    </source>
</evidence>
<accession>A0AAP7ZQ72</accession>
<sequence length="326" mass="36438">MKAAEFQRWLAKLATLTAHQRESVEQQLRCGDPRRATERLIAQLSGPVERCPHCGHAEVGPWGSSGGLERYRCKGCSKTFNALTGTPLARLRHREQWQTFMLALIEGQSVRQAAERCGVDKNTAFLWRHRFLRLPAEQKAKRESGIVEADETYFLESFKGSRQLPRAPRKRGGKAAKRGLSAEQIPVLIARDRVGETVDFVLPKADKKHIGAVLKPLLAEDAILCTDGGGSGVYAAVAREHKLTHRFVNVRAGIKVVGKVYHVQNVNAYASRLKGWMRRFHGVATKYLPNYLGWRRMLERSGGAISPPLCIALSLGRARPQQFIQT</sequence>
<dbReference type="Pfam" id="PF13384">
    <property type="entry name" value="HTH_23"/>
    <property type="match status" value="1"/>
</dbReference>
<dbReference type="RefSeq" id="WP_043891987.1">
    <property type="nucleotide sequence ID" value="NZ_NCTK01000001.1"/>
</dbReference>
<evidence type="ECO:0000313" key="5">
    <source>
        <dbReference type="EMBL" id="OYQ14991.1"/>
    </source>
</evidence>
<dbReference type="InterPro" id="IPR051354">
    <property type="entry name" value="Transposase_27_IS1"/>
</dbReference>
<dbReference type="EMBL" id="NCTK01000001">
    <property type="protein sequence ID" value="OYQ14991.1"/>
    <property type="molecule type" value="Genomic_DNA"/>
</dbReference>
<dbReference type="EMBL" id="NCTK01000001">
    <property type="protein sequence ID" value="OYQ14738.1"/>
    <property type="molecule type" value="Genomic_DNA"/>
</dbReference>